<keyword evidence="4" id="KW-1185">Reference proteome</keyword>
<evidence type="ECO:0000313" key="2">
    <source>
        <dbReference type="EMBL" id="CAF1178875.1"/>
    </source>
</evidence>
<reference evidence="2" key="1">
    <citation type="submission" date="2021-02" db="EMBL/GenBank/DDBJ databases">
        <authorList>
            <person name="Nowell W R."/>
        </authorList>
    </citation>
    <scope>NUCLEOTIDE SEQUENCE</scope>
</reference>
<protein>
    <submittedName>
        <fullName evidence="2">Uncharacterized protein</fullName>
    </submittedName>
</protein>
<name>A0A814V051_9BILA</name>
<dbReference type="Proteomes" id="UP000663877">
    <property type="component" value="Unassembled WGS sequence"/>
</dbReference>
<feature type="transmembrane region" description="Helical" evidence="1">
    <location>
        <begin position="304"/>
        <end position="324"/>
    </location>
</feature>
<keyword evidence="1" id="KW-1133">Transmembrane helix</keyword>
<evidence type="ECO:0000256" key="1">
    <source>
        <dbReference type="SAM" id="Phobius"/>
    </source>
</evidence>
<keyword evidence="1" id="KW-0472">Membrane</keyword>
<comment type="caution">
    <text evidence="2">The sequence shown here is derived from an EMBL/GenBank/DDBJ whole genome shotgun (WGS) entry which is preliminary data.</text>
</comment>
<gene>
    <name evidence="2" type="ORF">BJG266_LOCUS25643</name>
    <name evidence="3" type="ORF">QVE165_LOCUS41329</name>
</gene>
<feature type="transmembrane region" description="Helical" evidence="1">
    <location>
        <begin position="246"/>
        <end position="267"/>
    </location>
</feature>
<feature type="transmembrane region" description="Helical" evidence="1">
    <location>
        <begin position="219"/>
        <end position="240"/>
    </location>
</feature>
<evidence type="ECO:0000313" key="4">
    <source>
        <dbReference type="Proteomes" id="UP000663832"/>
    </source>
</evidence>
<evidence type="ECO:0000313" key="3">
    <source>
        <dbReference type="EMBL" id="CAF1467178.1"/>
    </source>
</evidence>
<dbReference type="OrthoDB" id="10084048at2759"/>
<organism evidence="2 5">
    <name type="scientific">Adineta steineri</name>
    <dbReference type="NCBI Taxonomy" id="433720"/>
    <lineage>
        <taxon>Eukaryota</taxon>
        <taxon>Metazoa</taxon>
        <taxon>Spiralia</taxon>
        <taxon>Gnathifera</taxon>
        <taxon>Rotifera</taxon>
        <taxon>Eurotatoria</taxon>
        <taxon>Bdelloidea</taxon>
        <taxon>Adinetida</taxon>
        <taxon>Adinetidae</taxon>
        <taxon>Adineta</taxon>
    </lineage>
</organism>
<sequence>MSSIPVSSQNANPLLYTLRNYNVGIQPYWVIITQFFVFEVSLRTWDRVVYGTWQLPIEYAIEEFDGKKKPFVGGRPPKRRPNPGPVSPSNGYTVSTVFVVQPWFTKKAQVPTETKPKPKVPKLDLFDLVFSVLPLLGHTIWFCVIQSSCLSADSATVWTCYNIFGYRLYNYIFDRYVSFANNFITKLYIMRKYKKFRREHGIVREKTWKTTLRRIVQSITLSISSVTFVFSGALLLPYMLTNAIPMIFAYAFLVVVYTYLVTVVVFLHERFTYAKAYIRNHRKPISSKSLSDEIYKKRKLAFSAGMRLLPTLITFIFNLSQFIYFGQGYWQSLQADAESREPSDYNSRVAQSPDQIAHTILSTL</sequence>
<dbReference type="AlphaFoldDB" id="A0A814V051"/>
<dbReference type="EMBL" id="CAJNOI010000201">
    <property type="protein sequence ID" value="CAF1178875.1"/>
    <property type="molecule type" value="Genomic_DNA"/>
</dbReference>
<dbReference type="Proteomes" id="UP000663832">
    <property type="component" value="Unassembled WGS sequence"/>
</dbReference>
<accession>A0A814V051</accession>
<dbReference type="EMBL" id="CAJNOM010000491">
    <property type="protein sequence ID" value="CAF1467178.1"/>
    <property type="molecule type" value="Genomic_DNA"/>
</dbReference>
<keyword evidence="1" id="KW-0812">Transmembrane</keyword>
<evidence type="ECO:0000313" key="5">
    <source>
        <dbReference type="Proteomes" id="UP000663877"/>
    </source>
</evidence>
<proteinExistence type="predicted"/>